<evidence type="ECO:0000256" key="14">
    <source>
        <dbReference type="ARBA" id="ARBA00022989"/>
    </source>
</evidence>
<dbReference type="GO" id="GO:0000155">
    <property type="term" value="F:phosphorelay sensor kinase activity"/>
    <property type="evidence" value="ECO:0007669"/>
    <property type="project" value="InterPro"/>
</dbReference>
<dbReference type="EMBL" id="JAUIZM010000005">
    <property type="protein sequence ID" value="KAK1382999.1"/>
    <property type="molecule type" value="Genomic_DNA"/>
</dbReference>
<dbReference type="GO" id="GO:0005789">
    <property type="term" value="C:endoplasmic reticulum membrane"/>
    <property type="evidence" value="ECO:0007669"/>
    <property type="project" value="UniProtKB-SubCell"/>
</dbReference>
<evidence type="ECO:0000256" key="1">
    <source>
        <dbReference type="ARBA" id="ARBA00000085"/>
    </source>
</evidence>
<dbReference type="AlphaFoldDB" id="A0AAD8MS88"/>
<feature type="repeat" description="PPR" evidence="18">
    <location>
        <begin position="97"/>
        <end position="131"/>
    </location>
</feature>
<dbReference type="PROSITE" id="PS51375">
    <property type="entry name" value="PPR"/>
    <property type="match status" value="1"/>
</dbReference>
<dbReference type="InterPro" id="IPR036097">
    <property type="entry name" value="HisK_dim/P_sf"/>
</dbReference>
<evidence type="ECO:0000256" key="19">
    <source>
        <dbReference type="SAM" id="MobiDB-lite"/>
    </source>
</evidence>
<dbReference type="Gene3D" id="2.40.50.90">
    <property type="match status" value="1"/>
</dbReference>
<evidence type="ECO:0000259" key="20">
    <source>
        <dbReference type="SMART" id="SM00388"/>
    </source>
</evidence>
<dbReference type="InterPro" id="IPR035437">
    <property type="entry name" value="SNase_OB-fold_sf"/>
</dbReference>
<dbReference type="CDD" id="cd00082">
    <property type="entry name" value="HisKA"/>
    <property type="match status" value="1"/>
</dbReference>
<evidence type="ECO:0000256" key="4">
    <source>
        <dbReference type="ARBA" id="ARBA00009842"/>
    </source>
</evidence>
<evidence type="ECO:0000256" key="2">
    <source>
        <dbReference type="ARBA" id="ARBA00001935"/>
    </source>
</evidence>
<reference evidence="21" key="1">
    <citation type="submission" date="2023-02" db="EMBL/GenBank/DDBJ databases">
        <title>Genome of toxic invasive species Heracleum sosnowskyi carries increased number of genes despite the absence of recent whole-genome duplications.</title>
        <authorList>
            <person name="Schelkunov M."/>
            <person name="Shtratnikova V."/>
            <person name="Makarenko M."/>
            <person name="Klepikova A."/>
            <person name="Omelchenko D."/>
            <person name="Novikova G."/>
            <person name="Obukhova E."/>
            <person name="Bogdanov V."/>
            <person name="Penin A."/>
            <person name="Logacheva M."/>
        </authorList>
    </citation>
    <scope>NUCLEOTIDE SEQUENCE</scope>
    <source>
        <strain evidence="21">Hsosn_3</strain>
        <tissue evidence="21">Leaf</tissue>
    </source>
</reference>
<evidence type="ECO:0000256" key="12">
    <source>
        <dbReference type="ARBA" id="ARBA00022824"/>
    </source>
</evidence>
<feature type="domain" description="Signal transduction histidine kinase dimerisation/phosphoacceptor" evidence="20">
    <location>
        <begin position="284"/>
        <end position="350"/>
    </location>
</feature>
<dbReference type="Proteomes" id="UP001237642">
    <property type="component" value="Unassembled WGS sequence"/>
</dbReference>
<keyword evidence="11" id="KW-0418">Kinase</keyword>
<gene>
    <name evidence="21" type="ORF">POM88_020734</name>
</gene>
<evidence type="ECO:0000256" key="15">
    <source>
        <dbReference type="ARBA" id="ARBA00023008"/>
    </source>
</evidence>
<evidence type="ECO:0000256" key="3">
    <source>
        <dbReference type="ARBA" id="ARBA00004477"/>
    </source>
</evidence>
<reference evidence="21" key="2">
    <citation type="submission" date="2023-05" db="EMBL/GenBank/DDBJ databases">
        <authorList>
            <person name="Schelkunov M.I."/>
        </authorList>
    </citation>
    <scope>NUCLEOTIDE SEQUENCE</scope>
    <source>
        <strain evidence="21">Hsosn_3</strain>
        <tissue evidence="21">Leaf</tissue>
    </source>
</reference>
<evidence type="ECO:0000256" key="8">
    <source>
        <dbReference type="ARBA" id="ARBA00022737"/>
    </source>
</evidence>
<comment type="cofactor">
    <cofactor evidence="2">
        <name>Cu cation</name>
        <dbReference type="ChEBI" id="CHEBI:23378"/>
    </cofactor>
</comment>
<comment type="similarity">
    <text evidence="4">Belongs to the ethylene receptor family.</text>
</comment>
<dbReference type="FunFam" id="1.10.287.130:FF:000004">
    <property type="entry name" value="Ethylene receptor 1"/>
    <property type="match status" value="1"/>
</dbReference>
<evidence type="ECO:0000256" key="11">
    <source>
        <dbReference type="ARBA" id="ARBA00022777"/>
    </source>
</evidence>
<comment type="catalytic activity">
    <reaction evidence="1">
        <text>ATP + protein L-histidine = ADP + protein N-phospho-L-histidine.</text>
        <dbReference type="EC" id="2.7.13.3"/>
    </reaction>
</comment>
<dbReference type="GO" id="GO:0005524">
    <property type="term" value="F:ATP binding"/>
    <property type="evidence" value="ECO:0007669"/>
    <property type="project" value="UniProtKB-KW"/>
</dbReference>
<comment type="subcellular location">
    <subcellularLocation>
        <location evidence="3">Endoplasmic reticulum membrane</location>
        <topology evidence="3">Multi-pass membrane protein</topology>
    </subcellularLocation>
</comment>
<evidence type="ECO:0000256" key="13">
    <source>
        <dbReference type="ARBA" id="ARBA00022840"/>
    </source>
</evidence>
<dbReference type="GO" id="GO:0038199">
    <property type="term" value="F:ethylene receptor activity"/>
    <property type="evidence" value="ECO:0007669"/>
    <property type="project" value="TreeGrafter"/>
</dbReference>
<comment type="caution">
    <text evidence="21">The sequence shown here is derived from an EMBL/GenBank/DDBJ whole genome shotgun (WGS) entry which is preliminary data.</text>
</comment>
<dbReference type="InterPro" id="IPR002885">
    <property type="entry name" value="PPR_rpt"/>
</dbReference>
<feature type="compositionally biased region" description="Polar residues" evidence="19">
    <location>
        <begin position="1"/>
        <end position="16"/>
    </location>
</feature>
<evidence type="ECO:0000313" key="21">
    <source>
        <dbReference type="EMBL" id="KAK1382999.1"/>
    </source>
</evidence>
<keyword evidence="16" id="KW-0902">Two-component regulatory system</keyword>
<accession>A0AAD8MS88</accession>
<dbReference type="Pfam" id="PF00512">
    <property type="entry name" value="HisKA"/>
    <property type="match status" value="1"/>
</dbReference>
<evidence type="ECO:0000256" key="16">
    <source>
        <dbReference type="ARBA" id="ARBA00023012"/>
    </source>
</evidence>
<keyword evidence="22" id="KW-1185">Reference proteome</keyword>
<dbReference type="PANTHER" id="PTHR24423:SF625">
    <property type="entry name" value="ETHYLENE RESPONSE SENSOR 1"/>
    <property type="match status" value="1"/>
</dbReference>
<organism evidence="21 22">
    <name type="scientific">Heracleum sosnowskyi</name>
    <dbReference type="NCBI Taxonomy" id="360622"/>
    <lineage>
        <taxon>Eukaryota</taxon>
        <taxon>Viridiplantae</taxon>
        <taxon>Streptophyta</taxon>
        <taxon>Embryophyta</taxon>
        <taxon>Tracheophyta</taxon>
        <taxon>Spermatophyta</taxon>
        <taxon>Magnoliopsida</taxon>
        <taxon>eudicotyledons</taxon>
        <taxon>Gunneridae</taxon>
        <taxon>Pentapetalae</taxon>
        <taxon>asterids</taxon>
        <taxon>campanulids</taxon>
        <taxon>Apiales</taxon>
        <taxon>Apiaceae</taxon>
        <taxon>Apioideae</taxon>
        <taxon>apioid superclade</taxon>
        <taxon>Tordylieae</taxon>
        <taxon>Tordyliinae</taxon>
        <taxon>Heracleum</taxon>
    </lineage>
</organism>
<keyword evidence="10" id="KW-0936">Ethylene signaling pathway</keyword>
<evidence type="ECO:0000256" key="9">
    <source>
        <dbReference type="ARBA" id="ARBA00022741"/>
    </source>
</evidence>
<dbReference type="InterPro" id="IPR011990">
    <property type="entry name" value="TPR-like_helical_dom_sf"/>
</dbReference>
<keyword evidence="13" id="KW-0067">ATP-binding</keyword>
<feature type="region of interest" description="Disordered" evidence="19">
    <location>
        <begin position="1"/>
        <end position="23"/>
    </location>
</feature>
<evidence type="ECO:0000256" key="18">
    <source>
        <dbReference type="PROSITE-ProRule" id="PRU00708"/>
    </source>
</evidence>
<proteinExistence type="inferred from homology"/>
<keyword evidence="15" id="KW-0186">Copper</keyword>
<evidence type="ECO:0000313" key="22">
    <source>
        <dbReference type="Proteomes" id="UP001237642"/>
    </source>
</evidence>
<dbReference type="SUPFAM" id="SSF47384">
    <property type="entry name" value="Homodimeric domain of signal transducing histidine kinase"/>
    <property type="match status" value="1"/>
</dbReference>
<evidence type="ECO:0000256" key="5">
    <source>
        <dbReference type="ARBA" id="ARBA00012438"/>
    </source>
</evidence>
<dbReference type="SMART" id="SM00388">
    <property type="entry name" value="HisKA"/>
    <property type="match status" value="1"/>
</dbReference>
<dbReference type="InterPro" id="IPR003661">
    <property type="entry name" value="HisK_dim/P_dom"/>
</dbReference>
<evidence type="ECO:0000256" key="17">
    <source>
        <dbReference type="ARBA" id="ARBA00023136"/>
    </source>
</evidence>
<keyword evidence="12" id="KW-0256">Endoplasmic reticulum</keyword>
<name>A0AAD8MS88_9APIA</name>
<dbReference type="Gene3D" id="1.10.287.130">
    <property type="match status" value="1"/>
</dbReference>
<sequence>MNDSDQTLETPITNSGKSKHSSDLMDENNLFDDFQETCSDQEQTLPILKKIDDLSCKVQNLRKEPYSSLQEITFNVLMLQVKSCSLIYHFSTRCKPDAETYSALISVHARAGQWCWAMNIMEDMLRAALQLAAKDLLNKYKGQSLEAFVEYVCDGSTTCVYLPPGYQFVQVFVAGVQLEWAIKMQTCDCIEPQWHNEIKDLLIYTGPELVTECYAIMVLILPLNGLRRWHIHELELVDVAADQVAVALSHAEILEDSMRASNQLMEQNLALESARQEAEIEIQAYTDFITVMCHEMMTPMHAVIILSSLLVETELTPDQRFLLMETIQKNCNLLSVLIDDVLDISRLYDGSIELDTSIFSVHDMFVEVIPKAQSLDILIFFFDRMTYQPICKM</sequence>
<dbReference type="Gene3D" id="1.25.40.10">
    <property type="entry name" value="Tetratricopeptide repeat domain"/>
    <property type="match status" value="1"/>
</dbReference>
<evidence type="ECO:0000256" key="7">
    <source>
        <dbReference type="ARBA" id="ARBA00022692"/>
    </source>
</evidence>
<dbReference type="GO" id="GO:0046872">
    <property type="term" value="F:metal ion binding"/>
    <property type="evidence" value="ECO:0007669"/>
    <property type="project" value="UniProtKB-KW"/>
</dbReference>
<keyword evidence="7" id="KW-0812">Transmembrane</keyword>
<protein>
    <recommendedName>
        <fullName evidence="5">histidine kinase</fullName>
        <ecNumber evidence="5">2.7.13.3</ecNumber>
    </recommendedName>
</protein>
<dbReference type="GO" id="GO:0051740">
    <property type="term" value="F:ethylene binding"/>
    <property type="evidence" value="ECO:0007669"/>
    <property type="project" value="TreeGrafter"/>
</dbReference>
<keyword evidence="6" id="KW-0808">Transferase</keyword>
<evidence type="ECO:0000256" key="6">
    <source>
        <dbReference type="ARBA" id="ARBA00022679"/>
    </source>
</evidence>
<keyword evidence="17" id="KW-0472">Membrane</keyword>
<dbReference type="EC" id="2.7.13.3" evidence="5"/>
<keyword evidence="14" id="KW-1133">Transmembrane helix</keyword>
<keyword evidence="8" id="KW-0677">Repeat</keyword>
<dbReference type="PANTHER" id="PTHR24423">
    <property type="entry name" value="TWO-COMPONENT SENSOR HISTIDINE KINASE"/>
    <property type="match status" value="1"/>
</dbReference>
<keyword evidence="9" id="KW-0547">Nucleotide-binding</keyword>
<evidence type="ECO:0000256" key="10">
    <source>
        <dbReference type="ARBA" id="ARBA00022745"/>
    </source>
</evidence>